<name>A0ABS3YFA6_9BACT</name>
<dbReference type="InterPro" id="IPR013538">
    <property type="entry name" value="ASHA1/2-like_C"/>
</dbReference>
<comment type="similarity">
    <text evidence="1">Belongs to the AHA1 family.</text>
</comment>
<feature type="domain" description="Activator of Hsp90 ATPase homologue 1/2-like C-terminal" evidence="2">
    <location>
        <begin position="11"/>
        <end position="127"/>
    </location>
</feature>
<evidence type="ECO:0000256" key="1">
    <source>
        <dbReference type="ARBA" id="ARBA00006817"/>
    </source>
</evidence>
<dbReference type="CDD" id="cd07814">
    <property type="entry name" value="SRPBCC_CalC_Aha1-like"/>
    <property type="match status" value="1"/>
</dbReference>
<dbReference type="SUPFAM" id="SSF55961">
    <property type="entry name" value="Bet v1-like"/>
    <property type="match status" value="1"/>
</dbReference>
<sequence length="136" mass="15678">METIRHNVVIKTSPEKVYQAVTTQEGIASWWCKQTTAKPELGFMNIFTFGTFRNEMKVAELSDNKRTEWECIQSIEEWMGTRISFDLEERNGNTLLRFTHGGWKAATDMFAVCNYDWARFISSLKTFCETGTGEPA</sequence>
<keyword evidence="4" id="KW-1185">Reference proteome</keyword>
<dbReference type="InterPro" id="IPR023393">
    <property type="entry name" value="START-like_dom_sf"/>
</dbReference>
<accession>A0ABS3YFA6</accession>
<dbReference type="RefSeq" id="WP_209146326.1">
    <property type="nucleotide sequence ID" value="NZ_JAGHKP010000002.1"/>
</dbReference>
<dbReference type="Pfam" id="PF08327">
    <property type="entry name" value="AHSA1"/>
    <property type="match status" value="1"/>
</dbReference>
<evidence type="ECO:0000259" key="2">
    <source>
        <dbReference type="Pfam" id="PF08327"/>
    </source>
</evidence>
<proteinExistence type="inferred from homology"/>
<organism evidence="3 4">
    <name type="scientific">Chitinophaga chungangae</name>
    <dbReference type="NCBI Taxonomy" id="2821488"/>
    <lineage>
        <taxon>Bacteria</taxon>
        <taxon>Pseudomonadati</taxon>
        <taxon>Bacteroidota</taxon>
        <taxon>Chitinophagia</taxon>
        <taxon>Chitinophagales</taxon>
        <taxon>Chitinophagaceae</taxon>
        <taxon>Chitinophaga</taxon>
    </lineage>
</organism>
<comment type="caution">
    <text evidence="3">The sequence shown here is derived from an EMBL/GenBank/DDBJ whole genome shotgun (WGS) entry which is preliminary data.</text>
</comment>
<dbReference type="Gene3D" id="3.30.530.20">
    <property type="match status" value="1"/>
</dbReference>
<gene>
    <name evidence="3" type="ORF">J7I43_14120</name>
</gene>
<evidence type="ECO:0000313" key="3">
    <source>
        <dbReference type="EMBL" id="MBO9153360.1"/>
    </source>
</evidence>
<reference evidence="4" key="1">
    <citation type="submission" date="2021-03" db="EMBL/GenBank/DDBJ databases">
        <title>Assistant Professor.</title>
        <authorList>
            <person name="Huq M.A."/>
        </authorList>
    </citation>
    <scope>NUCLEOTIDE SEQUENCE [LARGE SCALE GENOMIC DNA]</scope>
    <source>
        <strain evidence="4">MAH-28</strain>
    </source>
</reference>
<protein>
    <submittedName>
        <fullName evidence="3">SRPBCC domain-containing protein</fullName>
    </submittedName>
</protein>
<dbReference type="EMBL" id="JAGHKP010000002">
    <property type="protein sequence ID" value="MBO9153360.1"/>
    <property type="molecule type" value="Genomic_DNA"/>
</dbReference>
<dbReference type="Proteomes" id="UP000679126">
    <property type="component" value="Unassembled WGS sequence"/>
</dbReference>
<evidence type="ECO:0000313" key="4">
    <source>
        <dbReference type="Proteomes" id="UP000679126"/>
    </source>
</evidence>